<name>A0A558AYQ6_9STAP</name>
<dbReference type="Proteomes" id="UP000315103">
    <property type="component" value="Unassembled WGS sequence"/>
</dbReference>
<gene>
    <name evidence="2" type="ORF">FO441_03710</name>
</gene>
<dbReference type="GO" id="GO:0016810">
    <property type="term" value="F:hydrolase activity, acting on carbon-nitrogen (but not peptide) bonds"/>
    <property type="evidence" value="ECO:0007669"/>
    <property type="project" value="InterPro"/>
</dbReference>
<dbReference type="RefSeq" id="WP_145285945.1">
    <property type="nucleotide sequence ID" value="NZ_VMSJ01000001.1"/>
</dbReference>
<dbReference type="Gene3D" id="2.30.40.10">
    <property type="entry name" value="Urease, subunit C, domain 1"/>
    <property type="match status" value="1"/>
</dbReference>
<dbReference type="InterPro" id="IPR050287">
    <property type="entry name" value="MTA/SAH_deaminase"/>
</dbReference>
<dbReference type="Gene3D" id="3.20.20.140">
    <property type="entry name" value="Metal-dependent hydrolases"/>
    <property type="match status" value="1"/>
</dbReference>
<dbReference type="OrthoDB" id="9807210at2"/>
<dbReference type="Pfam" id="PF01979">
    <property type="entry name" value="Amidohydro_1"/>
    <property type="match status" value="1"/>
</dbReference>
<evidence type="ECO:0000259" key="1">
    <source>
        <dbReference type="Pfam" id="PF01979"/>
    </source>
</evidence>
<dbReference type="PANTHER" id="PTHR43794">
    <property type="entry name" value="AMINOHYDROLASE SSNA-RELATED"/>
    <property type="match status" value="1"/>
</dbReference>
<keyword evidence="2" id="KW-0378">Hydrolase</keyword>
<evidence type="ECO:0000313" key="3">
    <source>
        <dbReference type="Proteomes" id="UP000315103"/>
    </source>
</evidence>
<evidence type="ECO:0000313" key="2">
    <source>
        <dbReference type="EMBL" id="TVT29399.1"/>
    </source>
</evidence>
<sequence length="422" mass="48237">MLLKNATFLNSHMRFDKGDIYIDGDRINFQVSDIEIEEIVDCTDYLILPGLFNSHFHSYSPIAKGLMKEMELQDWGNSSNQGKLQQLLFDYVDNKLTENEFSCIAQKSYVDMVKNGVTFVSDSDPQSPGCLKKVMEELGIKGIIDAYEEIGDYQGTPGKIDFGSHLLEEEDITEEELQKVKELKSNYNPIMMTHCLESQWRSDIVQSKYGQSSVSLYRKHGLLDKHTVLFHGVYMNPTDMDILAKSNSSVIHCPSSNLDTGAGIADVSTMIDKGLNVGLGTDYSHTNMWELMRLTYYLMKVNNPLEKHTVEDVFKMATRNGAEAYSLKAITGEIKQDYKADLIFLRKEVEMEPMIDSDGFTNSLYNLLFYSRDDSVQHVMIDGEWVMKERKIMLVDEEALDAEYNRISDGFRKYLDSQDQIN</sequence>
<dbReference type="SUPFAM" id="SSF51556">
    <property type="entry name" value="Metallo-dependent hydrolases"/>
    <property type="match status" value="1"/>
</dbReference>
<organism evidence="2 3">
    <name type="scientific">Salinicoccus cyprini</name>
    <dbReference type="NCBI Taxonomy" id="2493691"/>
    <lineage>
        <taxon>Bacteria</taxon>
        <taxon>Bacillati</taxon>
        <taxon>Bacillota</taxon>
        <taxon>Bacilli</taxon>
        <taxon>Bacillales</taxon>
        <taxon>Staphylococcaceae</taxon>
        <taxon>Salinicoccus</taxon>
    </lineage>
</organism>
<proteinExistence type="predicted"/>
<feature type="domain" description="Amidohydrolase-related" evidence="1">
    <location>
        <begin position="172"/>
        <end position="386"/>
    </location>
</feature>
<dbReference type="SUPFAM" id="SSF51338">
    <property type="entry name" value="Composite domain of metallo-dependent hydrolases"/>
    <property type="match status" value="1"/>
</dbReference>
<dbReference type="EMBL" id="VMSJ01000001">
    <property type="protein sequence ID" value="TVT29399.1"/>
    <property type="molecule type" value="Genomic_DNA"/>
</dbReference>
<dbReference type="AlphaFoldDB" id="A0A558AYQ6"/>
<dbReference type="InterPro" id="IPR006680">
    <property type="entry name" value="Amidohydro-rel"/>
</dbReference>
<dbReference type="InterPro" id="IPR011059">
    <property type="entry name" value="Metal-dep_hydrolase_composite"/>
</dbReference>
<accession>A0A558AYQ6</accession>
<dbReference type="InterPro" id="IPR032466">
    <property type="entry name" value="Metal_Hydrolase"/>
</dbReference>
<protein>
    <submittedName>
        <fullName evidence="2">Amidohydrolase family protein</fullName>
    </submittedName>
</protein>
<reference evidence="2 3" key="1">
    <citation type="submission" date="2019-07" db="EMBL/GenBank/DDBJ databases">
        <title>Salinicoccus cyprini sp. nov., isolated from gastro-intestinal tract of mirror carp, Cyprinus carpio var. specularis, collected from Gobind Sagar Reservoir, Himachal Pradesh, India.</title>
        <authorList>
            <person name="Talwar C."/>
            <person name="Singh A.K."/>
            <person name="Lal R."/>
            <person name="Negi R.K."/>
        </authorList>
    </citation>
    <scope>NUCLEOTIDE SEQUENCE [LARGE SCALE GENOMIC DNA]</scope>
    <source>
        <strain evidence="2 3">CT19</strain>
    </source>
</reference>
<keyword evidence="3" id="KW-1185">Reference proteome</keyword>
<dbReference type="PANTHER" id="PTHR43794:SF5">
    <property type="entry name" value="CHLOROHYDROLASE FAMILY PROTEIN"/>
    <property type="match status" value="1"/>
</dbReference>
<comment type="caution">
    <text evidence="2">The sequence shown here is derived from an EMBL/GenBank/DDBJ whole genome shotgun (WGS) entry which is preliminary data.</text>
</comment>